<dbReference type="GO" id="GO:1903457">
    <property type="term" value="P:lactate catabolic process"/>
    <property type="evidence" value="ECO:0007669"/>
    <property type="project" value="TreeGrafter"/>
</dbReference>
<evidence type="ECO:0000256" key="4">
    <source>
        <dbReference type="ARBA" id="ARBA00022827"/>
    </source>
</evidence>
<dbReference type="InterPro" id="IPR004113">
    <property type="entry name" value="FAD-bd_oxidored_4_C"/>
</dbReference>
<evidence type="ECO:0000313" key="9">
    <source>
        <dbReference type="EMBL" id="SFG70642.1"/>
    </source>
</evidence>
<evidence type="ECO:0000313" key="10">
    <source>
        <dbReference type="Proteomes" id="UP000198623"/>
    </source>
</evidence>
<dbReference type="InterPro" id="IPR036318">
    <property type="entry name" value="FAD-bd_PCMH-like_sf"/>
</dbReference>
<name>A0A1I2U0H4_9GAMM</name>
<dbReference type="Gene3D" id="1.10.45.10">
    <property type="entry name" value="Vanillyl-alcohol Oxidase, Chain A, domain 4"/>
    <property type="match status" value="1"/>
</dbReference>
<evidence type="ECO:0000256" key="3">
    <source>
        <dbReference type="ARBA" id="ARBA00022630"/>
    </source>
</evidence>
<dbReference type="Proteomes" id="UP000198623">
    <property type="component" value="Unassembled WGS sequence"/>
</dbReference>
<dbReference type="FunFam" id="1.10.45.10:FF:000001">
    <property type="entry name" value="D-lactate dehydrogenase mitochondrial"/>
    <property type="match status" value="1"/>
</dbReference>
<dbReference type="EC" id="1.1.2.4" evidence="7"/>
<dbReference type="EMBL" id="FOOU01000011">
    <property type="protein sequence ID" value="SFG70642.1"/>
    <property type="molecule type" value="Genomic_DNA"/>
</dbReference>
<dbReference type="AlphaFoldDB" id="A0A1I2U0H4"/>
<dbReference type="PANTHER" id="PTHR11748">
    <property type="entry name" value="D-LACTATE DEHYDROGENASE"/>
    <property type="match status" value="1"/>
</dbReference>
<dbReference type="Pfam" id="PF02913">
    <property type="entry name" value="FAD-oxidase_C"/>
    <property type="match status" value="1"/>
</dbReference>
<evidence type="ECO:0000256" key="5">
    <source>
        <dbReference type="ARBA" id="ARBA00022946"/>
    </source>
</evidence>
<organism evidence="9 10">
    <name type="scientific">Neptunomonas qingdaonensis</name>
    <dbReference type="NCBI Taxonomy" id="1045558"/>
    <lineage>
        <taxon>Bacteria</taxon>
        <taxon>Pseudomonadati</taxon>
        <taxon>Pseudomonadota</taxon>
        <taxon>Gammaproteobacteria</taxon>
        <taxon>Oceanospirillales</taxon>
        <taxon>Oceanospirillaceae</taxon>
        <taxon>Neptunomonas</taxon>
    </lineage>
</organism>
<dbReference type="Gene3D" id="3.30.70.2740">
    <property type="match status" value="1"/>
</dbReference>
<dbReference type="OrthoDB" id="9811557at2"/>
<dbReference type="SUPFAM" id="SSF55103">
    <property type="entry name" value="FAD-linked oxidases, C-terminal domain"/>
    <property type="match status" value="1"/>
</dbReference>
<keyword evidence="10" id="KW-1185">Reference proteome</keyword>
<dbReference type="InterPro" id="IPR006094">
    <property type="entry name" value="Oxid_FAD_bind_N"/>
</dbReference>
<dbReference type="GO" id="GO:0008720">
    <property type="term" value="F:D-lactate dehydrogenase (NAD+) activity"/>
    <property type="evidence" value="ECO:0007669"/>
    <property type="project" value="TreeGrafter"/>
</dbReference>
<dbReference type="InterPro" id="IPR016166">
    <property type="entry name" value="FAD-bd_PCMH"/>
</dbReference>
<dbReference type="FunFam" id="3.30.465.10:FF:000016">
    <property type="entry name" value="probable D-lactate dehydrogenase, mitochondrial"/>
    <property type="match status" value="1"/>
</dbReference>
<dbReference type="InterPro" id="IPR016169">
    <property type="entry name" value="FAD-bd_PCMH_sub2"/>
</dbReference>
<dbReference type="Gene3D" id="3.30.465.10">
    <property type="match status" value="1"/>
</dbReference>
<comment type="similarity">
    <text evidence="2">Belongs to the FAD-binding oxidoreductase/transferase type 4 family.</text>
</comment>
<evidence type="ECO:0000256" key="7">
    <source>
        <dbReference type="ARBA" id="ARBA00038897"/>
    </source>
</evidence>
<dbReference type="InterPro" id="IPR016171">
    <property type="entry name" value="Vanillyl_alc_oxidase_C-sub2"/>
</dbReference>
<sequence>MTANFTGALNELRRLLGSRFDTSTSVRLHHAHDESFHLPASPDAVAFPKSTSEVSEIARICMRHHMPMLPFGTGTAMEGGVNAYQGGLSIDMSLMNKVLSVSAEDMDCSVQAGVTRKQLNEYIRDQGVFFPIDPGADASIGGMAATRASGTNAVRYGTMREAVLSLTVVMADGKIVKTSSRARKSAAGYDLTRLFVGSEGTLGVICEVALRLHAIPEAISAAVCAFSSLQGAVETVIQTIQMGVPIARVELLDAVAIDAVNRYSDKDFPLLPHLFLEFHGTNAWVKEQAEIVSELAADHQGSDFTWALNTEDRKALWQARHDFAYAASAMRPNARIFSTDVCVPISQLADCILETVADIEKTGLSMPIAGHVGDGNFHVVPAVDPTDAVEMKMIEAFHASLIRRALRMGGTCTGEHGIGQGKKKYLMDELPAGVELMKIIKRALDPDNLMNPGKVVDLI</sequence>
<gene>
    <name evidence="9" type="ORF">SAMN05216175_111125</name>
</gene>
<dbReference type="FunFam" id="3.30.70.2740:FF:000001">
    <property type="entry name" value="D-lactate dehydrogenase mitochondrial"/>
    <property type="match status" value="1"/>
</dbReference>
<dbReference type="RefSeq" id="WP_090729023.1">
    <property type="nucleotide sequence ID" value="NZ_FOOU01000011.1"/>
</dbReference>
<dbReference type="InterPro" id="IPR016164">
    <property type="entry name" value="FAD-linked_Oxase-like_C"/>
</dbReference>
<dbReference type="STRING" id="1045558.SAMN05216175_111125"/>
<comment type="cofactor">
    <cofactor evidence="1">
        <name>FAD</name>
        <dbReference type="ChEBI" id="CHEBI:57692"/>
    </cofactor>
</comment>
<keyword evidence="5" id="KW-0809">Transit peptide</keyword>
<protein>
    <recommendedName>
        <fullName evidence="7">D-lactate dehydrogenase (cytochrome)</fullName>
        <ecNumber evidence="7">1.1.2.4</ecNumber>
    </recommendedName>
</protein>
<reference evidence="10" key="1">
    <citation type="submission" date="2016-10" db="EMBL/GenBank/DDBJ databases">
        <authorList>
            <person name="Varghese N."/>
            <person name="Submissions S."/>
        </authorList>
    </citation>
    <scope>NUCLEOTIDE SEQUENCE [LARGE SCALE GENOMIC DNA]</scope>
    <source>
        <strain evidence="10">CGMCC 1.10971</strain>
    </source>
</reference>
<dbReference type="Pfam" id="PF01565">
    <property type="entry name" value="FAD_binding_4"/>
    <property type="match status" value="1"/>
</dbReference>
<dbReference type="SUPFAM" id="SSF56176">
    <property type="entry name" value="FAD-binding/transporter-associated domain-like"/>
    <property type="match status" value="1"/>
</dbReference>
<dbReference type="GO" id="GO:0004458">
    <property type="term" value="F:D-lactate dehydrogenase (cytochrome) activity"/>
    <property type="evidence" value="ECO:0007669"/>
    <property type="project" value="UniProtKB-EC"/>
</dbReference>
<dbReference type="PROSITE" id="PS51387">
    <property type="entry name" value="FAD_PCMH"/>
    <property type="match status" value="1"/>
</dbReference>
<evidence type="ECO:0000256" key="1">
    <source>
        <dbReference type="ARBA" id="ARBA00001974"/>
    </source>
</evidence>
<dbReference type="GO" id="GO:0071949">
    <property type="term" value="F:FAD binding"/>
    <property type="evidence" value="ECO:0007669"/>
    <property type="project" value="InterPro"/>
</dbReference>
<evidence type="ECO:0000256" key="2">
    <source>
        <dbReference type="ARBA" id="ARBA00008000"/>
    </source>
</evidence>
<dbReference type="PANTHER" id="PTHR11748:SF111">
    <property type="entry name" value="D-LACTATE DEHYDROGENASE, MITOCHONDRIAL-RELATED"/>
    <property type="match status" value="1"/>
</dbReference>
<keyword evidence="6" id="KW-0560">Oxidoreductase</keyword>
<accession>A0A1I2U0H4</accession>
<proteinExistence type="inferred from homology"/>
<keyword evidence="3" id="KW-0285">Flavoprotein</keyword>
<evidence type="ECO:0000256" key="6">
    <source>
        <dbReference type="ARBA" id="ARBA00023002"/>
    </source>
</evidence>
<keyword evidence="4" id="KW-0274">FAD</keyword>
<evidence type="ECO:0000259" key="8">
    <source>
        <dbReference type="PROSITE" id="PS51387"/>
    </source>
</evidence>
<feature type="domain" description="FAD-binding PCMH-type" evidence="8">
    <location>
        <begin position="38"/>
        <end position="215"/>
    </location>
</feature>